<dbReference type="InterPro" id="IPR009057">
    <property type="entry name" value="Homeodomain-like_sf"/>
</dbReference>
<evidence type="ECO:0000256" key="2">
    <source>
        <dbReference type="ARBA" id="ARBA00023125"/>
    </source>
</evidence>
<evidence type="ECO:0000256" key="1">
    <source>
        <dbReference type="ARBA" id="ARBA00023015"/>
    </source>
</evidence>
<dbReference type="InterPro" id="IPR001647">
    <property type="entry name" value="HTH_TetR"/>
</dbReference>
<comment type="caution">
    <text evidence="6">The sequence shown here is derived from an EMBL/GenBank/DDBJ whole genome shotgun (WGS) entry which is preliminary data.</text>
</comment>
<keyword evidence="1" id="KW-0805">Transcription regulation</keyword>
<keyword evidence="2 4" id="KW-0238">DNA-binding</keyword>
<dbReference type="PROSITE" id="PS50977">
    <property type="entry name" value="HTH_TETR_2"/>
    <property type="match status" value="1"/>
</dbReference>
<dbReference type="Pfam" id="PF00440">
    <property type="entry name" value="TetR_N"/>
    <property type="match status" value="1"/>
</dbReference>
<dbReference type="Gene3D" id="1.10.10.60">
    <property type="entry name" value="Homeodomain-like"/>
    <property type="match status" value="1"/>
</dbReference>
<dbReference type="SUPFAM" id="SSF46689">
    <property type="entry name" value="Homeodomain-like"/>
    <property type="match status" value="1"/>
</dbReference>
<dbReference type="EMBL" id="JBFARM010000013">
    <property type="protein sequence ID" value="MEV4291365.1"/>
    <property type="molecule type" value="Genomic_DNA"/>
</dbReference>
<proteinExistence type="predicted"/>
<dbReference type="PANTHER" id="PTHR30055">
    <property type="entry name" value="HTH-TYPE TRANSCRIPTIONAL REGULATOR RUTR"/>
    <property type="match status" value="1"/>
</dbReference>
<evidence type="ECO:0000313" key="6">
    <source>
        <dbReference type="EMBL" id="MEV4291365.1"/>
    </source>
</evidence>
<name>A0ABV3HG53_9ACTN</name>
<dbReference type="Gene3D" id="1.10.357.10">
    <property type="entry name" value="Tetracycline Repressor, domain 2"/>
    <property type="match status" value="1"/>
</dbReference>
<reference evidence="6 7" key="1">
    <citation type="submission" date="2024-06" db="EMBL/GenBank/DDBJ databases">
        <title>The Natural Products Discovery Center: Release of the First 8490 Sequenced Strains for Exploring Actinobacteria Biosynthetic Diversity.</title>
        <authorList>
            <person name="Kalkreuter E."/>
            <person name="Kautsar S.A."/>
            <person name="Yang D."/>
            <person name="Bader C.D."/>
            <person name="Teijaro C.N."/>
            <person name="Fluegel L."/>
            <person name="Davis C.M."/>
            <person name="Simpson J.R."/>
            <person name="Lauterbach L."/>
            <person name="Steele A.D."/>
            <person name="Gui C."/>
            <person name="Meng S."/>
            <person name="Li G."/>
            <person name="Viehrig K."/>
            <person name="Ye F."/>
            <person name="Su P."/>
            <person name="Kiefer A.F."/>
            <person name="Nichols A."/>
            <person name="Cepeda A.J."/>
            <person name="Yan W."/>
            <person name="Fan B."/>
            <person name="Jiang Y."/>
            <person name="Adhikari A."/>
            <person name="Zheng C.-J."/>
            <person name="Schuster L."/>
            <person name="Cowan T.M."/>
            <person name="Smanski M.J."/>
            <person name="Chevrette M.G."/>
            <person name="De Carvalho L.P.S."/>
            <person name="Shen B."/>
        </authorList>
    </citation>
    <scope>NUCLEOTIDE SEQUENCE [LARGE SCALE GENOMIC DNA]</scope>
    <source>
        <strain evidence="6 7">NPDC049574</strain>
    </source>
</reference>
<evidence type="ECO:0000259" key="5">
    <source>
        <dbReference type="PROSITE" id="PS50977"/>
    </source>
</evidence>
<accession>A0ABV3HG53</accession>
<protein>
    <submittedName>
        <fullName evidence="6">Helix-turn-helix domain-containing protein</fullName>
    </submittedName>
</protein>
<keyword evidence="7" id="KW-1185">Reference proteome</keyword>
<organism evidence="6 7">
    <name type="scientific">Nonomuraea bangladeshensis</name>
    <dbReference type="NCBI Taxonomy" id="404385"/>
    <lineage>
        <taxon>Bacteria</taxon>
        <taxon>Bacillati</taxon>
        <taxon>Actinomycetota</taxon>
        <taxon>Actinomycetes</taxon>
        <taxon>Streptosporangiales</taxon>
        <taxon>Streptosporangiaceae</taxon>
        <taxon>Nonomuraea</taxon>
    </lineage>
</organism>
<dbReference type="RefSeq" id="WP_364459754.1">
    <property type="nucleotide sequence ID" value="NZ_JBFARM010000013.1"/>
</dbReference>
<dbReference type="PRINTS" id="PR00455">
    <property type="entry name" value="HTHTETR"/>
</dbReference>
<dbReference type="InterPro" id="IPR050109">
    <property type="entry name" value="HTH-type_TetR-like_transc_reg"/>
</dbReference>
<keyword evidence="3" id="KW-0804">Transcription</keyword>
<feature type="domain" description="HTH tetR-type" evidence="5">
    <location>
        <begin position="12"/>
        <end position="72"/>
    </location>
</feature>
<evidence type="ECO:0000313" key="7">
    <source>
        <dbReference type="Proteomes" id="UP001552427"/>
    </source>
</evidence>
<feature type="DNA-binding region" description="H-T-H motif" evidence="4">
    <location>
        <begin position="35"/>
        <end position="54"/>
    </location>
</feature>
<sequence length="218" mass="23739">MSSEGLRERKKRETRRHIRETAIALFVERGFEHVTIAEVAAAAGVSANTIYNYFETKENLVLPPDEASPQRLADMVRGRRPGEAAAPAVLRTLRDEVRRRDPSLGLADGFGRVFEMMRAAPTLTARLEDLGRQMTDALAAVLAEETGAAPAAPLPRVVAWQLGALHSLVYTEIGRRTTLGEEPGTIAAAVLDILDTAEELLGGHILTYAARKDPQCSE</sequence>
<evidence type="ECO:0000256" key="3">
    <source>
        <dbReference type="ARBA" id="ARBA00023163"/>
    </source>
</evidence>
<dbReference type="PANTHER" id="PTHR30055:SF234">
    <property type="entry name" value="HTH-TYPE TRANSCRIPTIONAL REGULATOR BETI"/>
    <property type="match status" value="1"/>
</dbReference>
<dbReference type="Proteomes" id="UP001552427">
    <property type="component" value="Unassembled WGS sequence"/>
</dbReference>
<gene>
    <name evidence="6" type="ORF">AB0K40_38170</name>
</gene>
<evidence type="ECO:0000256" key="4">
    <source>
        <dbReference type="PROSITE-ProRule" id="PRU00335"/>
    </source>
</evidence>